<organism evidence="1 2">
    <name type="scientific">Sporothrix schenckii 1099-18</name>
    <dbReference type="NCBI Taxonomy" id="1397361"/>
    <lineage>
        <taxon>Eukaryota</taxon>
        <taxon>Fungi</taxon>
        <taxon>Dikarya</taxon>
        <taxon>Ascomycota</taxon>
        <taxon>Pezizomycotina</taxon>
        <taxon>Sordariomycetes</taxon>
        <taxon>Sordariomycetidae</taxon>
        <taxon>Ophiostomatales</taxon>
        <taxon>Ophiostomataceae</taxon>
        <taxon>Sporothrix</taxon>
    </lineage>
</organism>
<proteinExistence type="predicted"/>
<reference evidence="1 2" key="1">
    <citation type="journal article" date="2014" name="BMC Genomics">
        <title>Comparative genomics of the major fungal agents of human and animal Sporotrichosis: Sporothrix schenckii and Sporothrix brasiliensis.</title>
        <authorList>
            <person name="Teixeira M.M."/>
            <person name="de Almeida L.G."/>
            <person name="Kubitschek-Barreira P."/>
            <person name="Alves F.L."/>
            <person name="Kioshima E.S."/>
            <person name="Abadio A.K."/>
            <person name="Fernandes L."/>
            <person name="Derengowski L.S."/>
            <person name="Ferreira K.S."/>
            <person name="Souza R.C."/>
            <person name="Ruiz J.C."/>
            <person name="de Andrade N.C."/>
            <person name="Paes H.C."/>
            <person name="Nicola A.M."/>
            <person name="Albuquerque P."/>
            <person name="Gerber A.L."/>
            <person name="Martins V.P."/>
            <person name="Peconick L.D."/>
            <person name="Neto A.V."/>
            <person name="Chaucanez C.B."/>
            <person name="Silva P.A."/>
            <person name="Cunha O.L."/>
            <person name="de Oliveira F.F."/>
            <person name="dos Santos T.C."/>
            <person name="Barros A.L."/>
            <person name="Soares M.A."/>
            <person name="de Oliveira L.M."/>
            <person name="Marini M.M."/>
            <person name="Villalobos-Duno H."/>
            <person name="Cunha M.M."/>
            <person name="de Hoog S."/>
            <person name="da Silveira J.F."/>
            <person name="Henrissat B."/>
            <person name="Nino-Vega G.A."/>
            <person name="Cisalpino P.S."/>
            <person name="Mora-Montes H.M."/>
            <person name="Almeida S.R."/>
            <person name="Stajich J.E."/>
            <person name="Lopes-Bezerra L.M."/>
            <person name="Vasconcelos A.T."/>
            <person name="Felipe M.S."/>
        </authorList>
    </citation>
    <scope>NUCLEOTIDE SEQUENCE [LARGE SCALE GENOMIC DNA]</scope>
    <source>
        <strain evidence="1 2">1099-18</strain>
    </source>
</reference>
<reference evidence="1 2" key="2">
    <citation type="journal article" date="2015" name="Eukaryot. Cell">
        <title>Asexual propagation of a virulent clone complex in a human and feline outbreak of sporotrichosis.</title>
        <authorList>
            <person name="Teixeira Mde M."/>
            <person name="Rodrigues A.M."/>
            <person name="Tsui C.K."/>
            <person name="de Almeida L.G."/>
            <person name="Van Diepeningen A.D."/>
            <person name="van den Ende B.G."/>
            <person name="Fernandes G.F."/>
            <person name="Kano R."/>
            <person name="Hamelin R.C."/>
            <person name="Lopes-Bezerra L.M."/>
            <person name="Vasconcelos A.T."/>
            <person name="de Hoog S."/>
            <person name="de Camargo Z.P."/>
            <person name="Felipe M.S."/>
        </authorList>
    </citation>
    <scope>NUCLEOTIDE SEQUENCE [LARGE SCALE GENOMIC DNA]</scope>
    <source>
        <strain evidence="1 2">1099-18</strain>
    </source>
</reference>
<dbReference type="EMBL" id="AXCR01000001">
    <property type="protein sequence ID" value="KJR89652.1"/>
    <property type="molecule type" value="Genomic_DNA"/>
</dbReference>
<gene>
    <name evidence="1" type="ORF">SPSK_10725</name>
</gene>
<dbReference type="KEGG" id="ssck:SPSK_10725"/>
<dbReference type="Proteomes" id="UP000033710">
    <property type="component" value="Unassembled WGS sequence"/>
</dbReference>
<dbReference type="AlphaFoldDB" id="A0A0F2MJ57"/>
<dbReference type="RefSeq" id="XP_016592328.1">
    <property type="nucleotide sequence ID" value="XM_016737026.1"/>
</dbReference>
<evidence type="ECO:0000313" key="2">
    <source>
        <dbReference type="Proteomes" id="UP000033710"/>
    </source>
</evidence>
<evidence type="ECO:0000313" key="1">
    <source>
        <dbReference type="EMBL" id="KJR89652.1"/>
    </source>
</evidence>
<dbReference type="GeneID" id="27672303"/>
<sequence length="90" mass="9437">MSYTAGCPVLVSNTSGIDRTTKLGVVLNYLIAAGTAVQSVLGNSIPADDHALHYTDAGKAHPEYYAVRHAPCPPEGTYLPVARPGPPFSQ</sequence>
<dbReference type="VEuPathDB" id="FungiDB:SPSK_10725"/>
<name>A0A0F2MJ57_SPOSC</name>
<comment type="caution">
    <text evidence="1">The sequence shown here is derived from an EMBL/GenBank/DDBJ whole genome shotgun (WGS) entry which is preliminary data.</text>
</comment>
<accession>A0A0F2MJ57</accession>
<protein>
    <submittedName>
        <fullName evidence="1">Uncharacterized protein</fullName>
    </submittedName>
</protein>